<evidence type="ECO:0000256" key="4">
    <source>
        <dbReference type="ARBA" id="ARBA00005225"/>
    </source>
</evidence>
<evidence type="ECO:0000256" key="7">
    <source>
        <dbReference type="ARBA" id="ARBA00022490"/>
    </source>
</evidence>
<evidence type="ECO:0000256" key="15">
    <source>
        <dbReference type="ARBA" id="ARBA00040883"/>
    </source>
</evidence>
<evidence type="ECO:0000256" key="16">
    <source>
        <dbReference type="HAMAP-Rule" id="MF_01274"/>
    </source>
</evidence>
<keyword evidence="10 16" id="KW-0418">Kinase</keyword>
<dbReference type="CDD" id="cd24015">
    <property type="entry name" value="ASKHA_NBD_PanK-III"/>
    <property type="match status" value="1"/>
</dbReference>
<accession>A0A943DAH6</accession>
<evidence type="ECO:0000256" key="2">
    <source>
        <dbReference type="ARBA" id="ARBA00001958"/>
    </source>
</evidence>
<dbReference type="EC" id="2.7.1.33" evidence="6 16"/>
<keyword evidence="13 16" id="KW-0173">Coenzyme A biosynthesis</keyword>
<dbReference type="Pfam" id="PF03309">
    <property type="entry name" value="Pan_kinase"/>
    <property type="match status" value="1"/>
</dbReference>
<comment type="cofactor">
    <cofactor evidence="2">
        <name>K(+)</name>
        <dbReference type="ChEBI" id="CHEBI:29103"/>
    </cofactor>
</comment>
<keyword evidence="9 16" id="KW-0547">Nucleotide-binding</keyword>
<dbReference type="EMBL" id="JAGZGG010000008">
    <property type="protein sequence ID" value="MBS5331875.1"/>
    <property type="molecule type" value="Genomic_DNA"/>
</dbReference>
<evidence type="ECO:0000256" key="14">
    <source>
        <dbReference type="ARBA" id="ARBA00038036"/>
    </source>
</evidence>
<dbReference type="HAMAP" id="MF_01274">
    <property type="entry name" value="Pantothen_kinase_3"/>
    <property type="match status" value="1"/>
</dbReference>
<protein>
    <recommendedName>
        <fullName evidence="15 16">Type III pantothenate kinase</fullName>
        <ecNumber evidence="6 16">2.7.1.33</ecNumber>
    </recommendedName>
    <alternativeName>
        <fullName evidence="16">PanK-III</fullName>
    </alternativeName>
    <alternativeName>
        <fullName evidence="16">Pantothenic acid kinase</fullName>
    </alternativeName>
</protein>
<name>A0A943DAH6_9FIRM</name>
<evidence type="ECO:0000256" key="8">
    <source>
        <dbReference type="ARBA" id="ARBA00022679"/>
    </source>
</evidence>
<comment type="cofactor">
    <cofactor evidence="16">
        <name>NH4(+)</name>
        <dbReference type="ChEBI" id="CHEBI:28938"/>
    </cofactor>
    <cofactor evidence="16">
        <name>K(+)</name>
        <dbReference type="ChEBI" id="CHEBI:29103"/>
    </cofactor>
    <text evidence="16">A monovalent cation. Ammonium or potassium.</text>
</comment>
<comment type="subcellular location">
    <subcellularLocation>
        <location evidence="3 16">Cytoplasm</location>
    </subcellularLocation>
</comment>
<evidence type="ECO:0000256" key="5">
    <source>
        <dbReference type="ARBA" id="ARBA00011738"/>
    </source>
</evidence>
<keyword evidence="11 16" id="KW-0067">ATP-binding</keyword>
<comment type="similarity">
    <text evidence="14 16">Belongs to the type III pantothenate kinase family.</text>
</comment>
<dbReference type="SUPFAM" id="SSF53067">
    <property type="entry name" value="Actin-like ATPase domain"/>
    <property type="match status" value="2"/>
</dbReference>
<evidence type="ECO:0000256" key="12">
    <source>
        <dbReference type="ARBA" id="ARBA00022958"/>
    </source>
</evidence>
<dbReference type="GO" id="GO:0004594">
    <property type="term" value="F:pantothenate kinase activity"/>
    <property type="evidence" value="ECO:0007669"/>
    <property type="project" value="UniProtKB-UniRule"/>
</dbReference>
<dbReference type="GO" id="GO:0005737">
    <property type="term" value="C:cytoplasm"/>
    <property type="evidence" value="ECO:0007669"/>
    <property type="project" value="UniProtKB-SubCell"/>
</dbReference>
<evidence type="ECO:0000256" key="13">
    <source>
        <dbReference type="ARBA" id="ARBA00022993"/>
    </source>
</evidence>
<reference evidence="17" key="1">
    <citation type="submission" date="2021-02" db="EMBL/GenBank/DDBJ databases">
        <title>Infant gut strain persistence is associated with maternal origin, phylogeny, and functional potential including surface adhesion and iron acquisition.</title>
        <authorList>
            <person name="Lou Y.C."/>
        </authorList>
    </citation>
    <scope>NUCLEOTIDE SEQUENCE</scope>
    <source>
        <strain evidence="17">L3_101_000M1_dasL3_101_000M1_concoct_87</strain>
    </source>
</reference>
<evidence type="ECO:0000256" key="9">
    <source>
        <dbReference type="ARBA" id="ARBA00022741"/>
    </source>
</evidence>
<evidence type="ECO:0000313" key="18">
    <source>
        <dbReference type="Proteomes" id="UP000759273"/>
    </source>
</evidence>
<dbReference type="GO" id="GO:0005524">
    <property type="term" value="F:ATP binding"/>
    <property type="evidence" value="ECO:0007669"/>
    <property type="project" value="UniProtKB-UniRule"/>
</dbReference>
<feature type="binding site" evidence="16">
    <location>
        <position position="186"/>
    </location>
    <ligand>
        <name>substrate</name>
    </ligand>
</feature>
<dbReference type="NCBIfam" id="TIGR00671">
    <property type="entry name" value="baf"/>
    <property type="match status" value="1"/>
</dbReference>
<feature type="binding site" evidence="16">
    <location>
        <begin position="6"/>
        <end position="13"/>
    </location>
    <ligand>
        <name>ATP</name>
        <dbReference type="ChEBI" id="CHEBI:30616"/>
    </ligand>
</feature>
<comment type="pathway">
    <text evidence="4 16">Cofactor biosynthesis; coenzyme A biosynthesis; CoA from (R)-pantothenate: step 1/5.</text>
</comment>
<feature type="binding site" evidence="16">
    <location>
        <position position="133"/>
    </location>
    <ligand>
        <name>ATP</name>
        <dbReference type="ChEBI" id="CHEBI:30616"/>
    </ligand>
</feature>
<comment type="caution">
    <text evidence="17">The sequence shown here is derived from an EMBL/GenBank/DDBJ whole genome shotgun (WGS) entry which is preliminary data.</text>
</comment>
<comment type="caution">
    <text evidence="16">Lacks conserved residue(s) required for the propagation of feature annotation.</text>
</comment>
<evidence type="ECO:0000256" key="10">
    <source>
        <dbReference type="ARBA" id="ARBA00022777"/>
    </source>
</evidence>
<dbReference type="PANTHER" id="PTHR34265">
    <property type="entry name" value="TYPE III PANTOTHENATE KINASE"/>
    <property type="match status" value="1"/>
</dbReference>
<dbReference type="InterPro" id="IPR004619">
    <property type="entry name" value="Type_III_PanK"/>
</dbReference>
<evidence type="ECO:0000256" key="1">
    <source>
        <dbReference type="ARBA" id="ARBA00001206"/>
    </source>
</evidence>
<keyword evidence="7 16" id="KW-0963">Cytoplasm</keyword>
<sequence>MILALNIGNSNITFGGYTPDGKLVFSSRLFADTALSSDELLYKIVNMLALYGAEPQQITAVIFSSVVPALTPRLREALRKMCECQIMEVGPGLKSGVRIRMDNPAQLGGELLCAIVGALQHCTPPCVVVNFDTATTLLAVDTTGALVGGAILPGPQCSLGALIRNTAQLPQVELEACPRKLLGTNTADCLHSGIVYGTAAMLDGMVAQIRGMLGASEAPVVATGTLPDSVRAACSTEIHYRETLILEGLYVIWKKNARK</sequence>
<comment type="subunit">
    <text evidence="5 16">Homodimer.</text>
</comment>
<proteinExistence type="inferred from homology"/>
<dbReference type="Proteomes" id="UP000759273">
    <property type="component" value="Unassembled WGS sequence"/>
</dbReference>
<evidence type="ECO:0000313" key="17">
    <source>
        <dbReference type="EMBL" id="MBS5331875.1"/>
    </source>
</evidence>
<comment type="catalytic activity">
    <reaction evidence="1 16">
        <text>(R)-pantothenate + ATP = (R)-4'-phosphopantothenate + ADP + H(+)</text>
        <dbReference type="Rhea" id="RHEA:16373"/>
        <dbReference type="ChEBI" id="CHEBI:10986"/>
        <dbReference type="ChEBI" id="CHEBI:15378"/>
        <dbReference type="ChEBI" id="CHEBI:29032"/>
        <dbReference type="ChEBI" id="CHEBI:30616"/>
        <dbReference type="ChEBI" id="CHEBI:456216"/>
        <dbReference type="EC" id="2.7.1.33"/>
    </reaction>
</comment>
<comment type="function">
    <text evidence="16">Catalyzes the phosphorylation of pantothenate (Pan), the first step in CoA biosynthesis.</text>
</comment>
<gene>
    <name evidence="16" type="primary">coaX</name>
    <name evidence="17" type="ORF">KHY36_05005</name>
</gene>
<dbReference type="AlphaFoldDB" id="A0A943DAH6"/>
<dbReference type="InterPro" id="IPR043129">
    <property type="entry name" value="ATPase_NBD"/>
</dbReference>
<keyword evidence="8 16" id="KW-0808">Transferase</keyword>
<organism evidence="17 18">
    <name type="scientific">Subdoligranulum variabile</name>
    <dbReference type="NCBI Taxonomy" id="214851"/>
    <lineage>
        <taxon>Bacteria</taxon>
        <taxon>Bacillati</taxon>
        <taxon>Bacillota</taxon>
        <taxon>Clostridia</taxon>
        <taxon>Eubacteriales</taxon>
        <taxon>Oscillospiraceae</taxon>
        <taxon>Subdoligranulum</taxon>
    </lineage>
</organism>
<keyword evidence="12 16" id="KW-0630">Potassium</keyword>
<dbReference type="GO" id="GO:0015937">
    <property type="term" value="P:coenzyme A biosynthetic process"/>
    <property type="evidence" value="ECO:0007669"/>
    <property type="project" value="UniProtKB-UniRule"/>
</dbReference>
<evidence type="ECO:0000256" key="11">
    <source>
        <dbReference type="ARBA" id="ARBA00022840"/>
    </source>
</evidence>
<dbReference type="Gene3D" id="3.30.420.40">
    <property type="match status" value="2"/>
</dbReference>
<dbReference type="PANTHER" id="PTHR34265:SF1">
    <property type="entry name" value="TYPE III PANTOTHENATE KINASE"/>
    <property type="match status" value="1"/>
</dbReference>
<evidence type="ECO:0000256" key="6">
    <source>
        <dbReference type="ARBA" id="ARBA00012102"/>
    </source>
</evidence>
<evidence type="ECO:0000256" key="3">
    <source>
        <dbReference type="ARBA" id="ARBA00004496"/>
    </source>
</evidence>